<proteinExistence type="predicted"/>
<evidence type="ECO:0000313" key="1">
    <source>
        <dbReference type="EMBL" id="GAT10682.1"/>
    </source>
</evidence>
<name>A0ABQ0KM76_MYCNV</name>
<evidence type="ECO:0000313" key="2">
    <source>
        <dbReference type="Proteomes" id="UP000069773"/>
    </source>
</evidence>
<accession>A0ABQ0KM76</accession>
<gene>
    <name evidence="1" type="ORF">RMCN_3815</name>
</gene>
<dbReference type="Proteomes" id="UP000069773">
    <property type="component" value="Unassembled WGS sequence"/>
</dbReference>
<sequence length="60" mass="6986">MKVTHRERVALASVHKTPYERPRNAAKVRRLMGKHARSRGYGRALQRYSEVGGRDTHWAE</sequence>
<reference evidence="1 2" key="1">
    <citation type="journal article" date="2016" name="Genome Announc.">
        <title>Draft Genome Sequences of Five Rapidly Growing Mycobacterium Species, M. thermoresistibile, M. fortuitum subsp. acetamidolyticum, M. canariasense, M. brisbanense, and M. novocastrense.</title>
        <authorList>
            <person name="Katahira K."/>
            <person name="Ogura Y."/>
            <person name="Gotoh Y."/>
            <person name="Hayashi T."/>
        </authorList>
    </citation>
    <scope>NUCLEOTIDE SEQUENCE [LARGE SCALE GENOMIC DNA]</scope>
    <source>
        <strain evidence="1 2">JCM18114</strain>
    </source>
</reference>
<comment type="caution">
    <text evidence="1">The sequence shown here is derived from an EMBL/GenBank/DDBJ whole genome shotgun (WGS) entry which is preliminary data.</text>
</comment>
<organism evidence="1 2">
    <name type="scientific">Mycolicibacterium novocastrense</name>
    <name type="common">Mycobacterium novocastrense</name>
    <dbReference type="NCBI Taxonomy" id="59813"/>
    <lineage>
        <taxon>Bacteria</taxon>
        <taxon>Bacillati</taxon>
        <taxon>Actinomycetota</taxon>
        <taxon>Actinomycetes</taxon>
        <taxon>Mycobacteriales</taxon>
        <taxon>Mycobacteriaceae</taxon>
        <taxon>Mycolicibacterium</taxon>
    </lineage>
</organism>
<dbReference type="EMBL" id="BCTA01000051">
    <property type="protein sequence ID" value="GAT10682.1"/>
    <property type="molecule type" value="Genomic_DNA"/>
</dbReference>
<protein>
    <submittedName>
        <fullName evidence="1">Uncharacterized protein</fullName>
    </submittedName>
</protein>
<keyword evidence="2" id="KW-1185">Reference proteome</keyword>